<dbReference type="Proteomes" id="UP000805649">
    <property type="component" value="Unassembled WGS sequence"/>
</dbReference>
<protein>
    <submittedName>
        <fullName evidence="1">Uncharacterized protein</fullName>
    </submittedName>
</protein>
<keyword evidence="2" id="KW-1185">Reference proteome</keyword>
<reference evidence="1 2" key="1">
    <citation type="journal article" date="2020" name="Phytopathology">
        <title>Genome Sequence Resources of Colletotrichum truncatum, C. plurivorum, C. musicola, and C. sojae: Four Species Pathogenic to Soybean (Glycine max).</title>
        <authorList>
            <person name="Rogerio F."/>
            <person name="Boufleur T.R."/>
            <person name="Ciampi-Guillardi M."/>
            <person name="Sukno S.A."/>
            <person name="Thon M.R."/>
            <person name="Massola Junior N.S."/>
            <person name="Baroncelli R."/>
        </authorList>
    </citation>
    <scope>NUCLEOTIDE SEQUENCE [LARGE SCALE GENOMIC DNA]</scope>
    <source>
        <strain evidence="1 2">CMES1059</strain>
    </source>
</reference>
<comment type="caution">
    <text evidence="1">The sequence shown here is derived from an EMBL/GenBank/DDBJ whole genome shotgun (WGS) entry which is preliminary data.</text>
</comment>
<proteinExistence type="predicted"/>
<evidence type="ECO:0000313" key="1">
    <source>
        <dbReference type="EMBL" id="KAL0943410.1"/>
    </source>
</evidence>
<accession>A0ACC3ZH89</accession>
<dbReference type="EMBL" id="VUJX02000001">
    <property type="protein sequence ID" value="KAL0943410.1"/>
    <property type="molecule type" value="Genomic_DNA"/>
</dbReference>
<evidence type="ECO:0000313" key="2">
    <source>
        <dbReference type="Proteomes" id="UP000805649"/>
    </source>
</evidence>
<name>A0ACC3ZH89_COLTU</name>
<sequence>MPGSNHIKPFALQGRTYVQGKASGRLLSSNLELSFWGGVNAETGEVIDRHHALSGEYLQDKILAIPGGRGSCSGSGVILELLLNNKGPRGMVFRRREDILTLGVMVAEEMFAKAIPVVTLSEADFDHLLDYNGHQIYMDGSTVSLFESSGCCESFSIFQDININTTPVDNIKLSDLDRDFIEGVYGDAARVSIRIILRMADLLGATELMDISQVHIDGCIYTGPGSLAFAEKLRDLGGRVRVFTSLNSISVDQKRWRSQGVDATLGAAATRLADAYTDMGAKPTLTCAPYQLESAPALGDQVAWAESNAVVYANSVLGARTMKYPDFLDIAIALTGRAPKGGPHVETNRLASLVIRLSDLNSQAAEVIDDSFYPLMGYHVGSLALNEIPVVVGMEPLAPSKDDLKAFGAAFATVSSAPMFHIVGVTPEAASLEAAIQEHHQTRSIDVKLADLYMCWEKLNSAKKGQRVDLVSLGNPHFSISEIRKLAGLCQDRTKHPKTAIIVACGRSTFGLASQAGLIMDLEEFGVQFTTDTCWCMITEPLVPPSSKLIMTNSGKYAHYGPGLTGRGFYFGSLEDCVNAACDGNASRCAPRWLPGCVEKVSID</sequence>
<gene>
    <name evidence="1" type="ORF">CTRU02_201296</name>
</gene>
<organism evidence="1 2">
    <name type="scientific">Colletotrichum truncatum</name>
    <name type="common">Anthracnose fungus</name>
    <name type="synonym">Colletotrichum capsici</name>
    <dbReference type="NCBI Taxonomy" id="5467"/>
    <lineage>
        <taxon>Eukaryota</taxon>
        <taxon>Fungi</taxon>
        <taxon>Dikarya</taxon>
        <taxon>Ascomycota</taxon>
        <taxon>Pezizomycotina</taxon>
        <taxon>Sordariomycetes</taxon>
        <taxon>Hypocreomycetidae</taxon>
        <taxon>Glomerellales</taxon>
        <taxon>Glomerellaceae</taxon>
        <taxon>Colletotrichum</taxon>
        <taxon>Colletotrichum truncatum species complex</taxon>
    </lineage>
</organism>